<organism evidence="7 8">
    <name type="scientific">Paenibacillus whitsoniae</name>
    <dbReference type="NCBI Taxonomy" id="2496558"/>
    <lineage>
        <taxon>Bacteria</taxon>
        <taxon>Bacillati</taxon>
        <taxon>Bacillota</taxon>
        <taxon>Bacilli</taxon>
        <taxon>Bacillales</taxon>
        <taxon>Paenibacillaceae</taxon>
        <taxon>Paenibacillus</taxon>
    </lineage>
</organism>
<dbReference type="Pfam" id="PF00535">
    <property type="entry name" value="Glycos_transf_2"/>
    <property type="match status" value="1"/>
</dbReference>
<evidence type="ECO:0000259" key="6">
    <source>
        <dbReference type="Pfam" id="PF00535"/>
    </source>
</evidence>
<dbReference type="InterPro" id="IPR029044">
    <property type="entry name" value="Nucleotide-diphossugar_trans"/>
</dbReference>
<dbReference type="PANTHER" id="PTHR43179">
    <property type="entry name" value="RHAMNOSYLTRANSFERASE WBBL"/>
    <property type="match status" value="1"/>
</dbReference>
<gene>
    <name evidence="7" type="ORF">EJQ19_29830</name>
</gene>
<dbReference type="CDD" id="cd04186">
    <property type="entry name" value="GT_2_like_c"/>
    <property type="match status" value="1"/>
</dbReference>
<name>A0A430J506_9BACL</name>
<comment type="pathway">
    <text evidence="1">Cell wall biogenesis; cell wall polysaccharide biosynthesis.</text>
</comment>
<dbReference type="AlphaFoldDB" id="A0A430J506"/>
<dbReference type="SUPFAM" id="SSF53448">
    <property type="entry name" value="Nucleotide-diphospho-sugar transferases"/>
    <property type="match status" value="1"/>
</dbReference>
<dbReference type="Proteomes" id="UP000276128">
    <property type="component" value="Unassembled WGS sequence"/>
</dbReference>
<evidence type="ECO:0000313" key="8">
    <source>
        <dbReference type="Proteomes" id="UP000276128"/>
    </source>
</evidence>
<evidence type="ECO:0000256" key="3">
    <source>
        <dbReference type="ARBA" id="ARBA00022676"/>
    </source>
</evidence>
<protein>
    <submittedName>
        <fullName evidence="7">Glycosyltransferase family 2 protein</fullName>
    </submittedName>
</protein>
<dbReference type="InterPro" id="IPR001173">
    <property type="entry name" value="Glyco_trans_2-like"/>
</dbReference>
<dbReference type="PANTHER" id="PTHR43179:SF12">
    <property type="entry name" value="GALACTOFURANOSYLTRANSFERASE GLFT2"/>
    <property type="match status" value="1"/>
</dbReference>
<keyword evidence="4 7" id="KW-0808">Transferase</keyword>
<accession>A0A430J506</accession>
<evidence type="ECO:0000256" key="5">
    <source>
        <dbReference type="SAM" id="MobiDB-lite"/>
    </source>
</evidence>
<sequence length="272" mass="31249">MEAGGPDIPRVISRRDPPHLVSQDVSLPPRTQLTSIIIPTYNGLPLLKDCVASIRRHTDVPYELIVVDNGSSDGTVAYCLQEKIKLIAAPVNLGFPAACNLGLRLATGSELLLLNNDTIVTRRWLTNLQRCLHEQPNVGMVGPVTNYASGRQRLRERFTTIDRMTAKYNEANPKRWLETKRLIGMCLLFKRELLEKIGYLDERFSPGHFEDDDYCYRARLHGYRLSIAGDCFIYHKGSVSFRKKPRPLVRKAIWRNRQKFIRKWGVDPRKFM</sequence>
<evidence type="ECO:0000313" key="7">
    <source>
        <dbReference type="EMBL" id="RTE02108.1"/>
    </source>
</evidence>
<comment type="caution">
    <text evidence="7">The sequence shown here is derived from an EMBL/GenBank/DDBJ whole genome shotgun (WGS) entry which is preliminary data.</text>
</comment>
<feature type="region of interest" description="Disordered" evidence="5">
    <location>
        <begin position="1"/>
        <end position="25"/>
    </location>
</feature>
<dbReference type="GO" id="GO:0016757">
    <property type="term" value="F:glycosyltransferase activity"/>
    <property type="evidence" value="ECO:0007669"/>
    <property type="project" value="UniProtKB-KW"/>
</dbReference>
<evidence type="ECO:0000256" key="4">
    <source>
        <dbReference type="ARBA" id="ARBA00022679"/>
    </source>
</evidence>
<dbReference type="EMBL" id="RXHU01000123">
    <property type="protein sequence ID" value="RTE02108.1"/>
    <property type="molecule type" value="Genomic_DNA"/>
</dbReference>
<keyword evidence="8" id="KW-1185">Reference proteome</keyword>
<comment type="similarity">
    <text evidence="2">Belongs to the glycosyltransferase 2 family.</text>
</comment>
<evidence type="ECO:0000256" key="1">
    <source>
        <dbReference type="ARBA" id="ARBA00004776"/>
    </source>
</evidence>
<keyword evidence="3" id="KW-0328">Glycosyltransferase</keyword>
<dbReference type="Gene3D" id="3.90.550.10">
    <property type="entry name" value="Spore Coat Polysaccharide Biosynthesis Protein SpsA, Chain A"/>
    <property type="match status" value="1"/>
</dbReference>
<dbReference type="OrthoDB" id="8936324at2"/>
<reference evidence="7 8" key="1">
    <citation type="submission" date="2018-12" db="EMBL/GenBank/DDBJ databases">
        <title>Bacillus ochoae sp. nov., Paenibacillus whitsoniae sp. nov., Paenibacillus spiritus sp. nov. Isolated from the Mars Exploration Rover during spacecraft assembly.</title>
        <authorList>
            <person name="Seuylemezian A."/>
            <person name="Vaishampayan P."/>
        </authorList>
    </citation>
    <scope>NUCLEOTIDE SEQUENCE [LARGE SCALE GENOMIC DNA]</scope>
    <source>
        <strain evidence="7 8">MER 54</strain>
    </source>
</reference>
<feature type="domain" description="Glycosyltransferase 2-like" evidence="6">
    <location>
        <begin position="35"/>
        <end position="198"/>
    </location>
</feature>
<proteinExistence type="inferred from homology"/>
<evidence type="ECO:0000256" key="2">
    <source>
        <dbReference type="ARBA" id="ARBA00006739"/>
    </source>
</evidence>